<keyword evidence="10" id="KW-1185">Reference proteome</keyword>
<comment type="caution">
    <text evidence="9">The sequence shown here is derived from an EMBL/GenBank/DDBJ whole genome shotgun (WGS) entry which is preliminary data.</text>
</comment>
<dbReference type="SUPFAM" id="SSF52317">
    <property type="entry name" value="Class I glutamine amidotransferase-like"/>
    <property type="match status" value="1"/>
</dbReference>
<evidence type="ECO:0000313" key="10">
    <source>
        <dbReference type="Proteomes" id="UP000540506"/>
    </source>
</evidence>
<comment type="catalytic activity">
    <reaction evidence="1">
        <text>Hydrolysis of terminal non-reducing beta-D-galactose residues in beta-D-galactosides.</text>
        <dbReference type="EC" id="3.2.1.23"/>
    </reaction>
</comment>
<keyword evidence="4 9" id="KW-0378">Hydrolase</keyword>
<dbReference type="CDD" id="cd03143">
    <property type="entry name" value="A4_beta-galactosidase_middle_domain"/>
    <property type="match status" value="1"/>
</dbReference>
<dbReference type="InterPro" id="IPR013780">
    <property type="entry name" value="Glyco_hydro_b"/>
</dbReference>
<feature type="domain" description="Beta-galactosidase C-terminal" evidence="8">
    <location>
        <begin position="422"/>
        <end position="479"/>
    </location>
</feature>
<evidence type="ECO:0000259" key="7">
    <source>
        <dbReference type="Pfam" id="PF08532"/>
    </source>
</evidence>
<evidence type="ECO:0000259" key="6">
    <source>
        <dbReference type="Pfam" id="PF02449"/>
    </source>
</evidence>
<evidence type="ECO:0000259" key="8">
    <source>
        <dbReference type="Pfam" id="PF08533"/>
    </source>
</evidence>
<dbReference type="InterPro" id="IPR013738">
    <property type="entry name" value="Beta_galactosidase_Trimer"/>
</dbReference>
<dbReference type="EMBL" id="JACHJV010000001">
    <property type="protein sequence ID" value="MBB4921008.1"/>
    <property type="molecule type" value="Genomic_DNA"/>
</dbReference>
<evidence type="ECO:0000313" key="9">
    <source>
        <dbReference type="EMBL" id="MBB4921008.1"/>
    </source>
</evidence>
<dbReference type="GO" id="GO:0006012">
    <property type="term" value="P:galactose metabolic process"/>
    <property type="evidence" value="ECO:0007669"/>
    <property type="project" value="InterPro"/>
</dbReference>
<proteinExistence type="inferred from homology"/>
<dbReference type="InterPro" id="IPR013739">
    <property type="entry name" value="Beta_galactosidase_C"/>
</dbReference>
<dbReference type="PANTHER" id="PTHR36447:SF1">
    <property type="entry name" value="BETA-GALACTOSIDASE GANA"/>
    <property type="match status" value="1"/>
</dbReference>
<dbReference type="AlphaFoldDB" id="A0A7W7QWU6"/>
<dbReference type="PANTHER" id="PTHR36447">
    <property type="entry name" value="BETA-GALACTOSIDASE GANA"/>
    <property type="match status" value="1"/>
</dbReference>
<sequence length="492" mass="53623">GTAFWSQRYGSFDEIEPPRTAPGPVNPTQVLDWRRFCSHALLALYRAERAVIDEVSPGVPVTTNFMSMLKSLDYWEWSRHQDLVCDDAYPDPADPRAHVTAAMNYDLMRSLKGGAPWLLMEQAPSAVSWRPVNLPKRPGLYRLWSLQALARGADGVLHFQWRASVAGAEKFHSAMLPHRGTASRGWRETVGLGAELRRLGEIAGSRLRGQVAVLLDWDSWWALELDEHPSARLRWLDLLRPWYAALHRRGITVDFVPPTGDLTGYPVVLAPNLYLLDTATAEHVTAFVRTGGRLVCGPFSGISDRNDHIHPGGHPGPLRPLLGIVVDEHWPIPDGAATAVCLSGQELQAVNWSEWIELEGAEAVAHYASGELAGRPAVTRHRHGRGSAWYLSCHLGADVGPVLDLPLAEAGVAPELPGVPDGVEATRRRAADGTDYLFLLNHGPAECHVPLGPGTDLITGADTTGGVTLAPLGAAVVRLPRATLPTPAEERR</sequence>
<dbReference type="InterPro" id="IPR013529">
    <property type="entry name" value="Glyco_hydro_42_N"/>
</dbReference>
<dbReference type="InterPro" id="IPR003476">
    <property type="entry name" value="Glyco_hydro_42"/>
</dbReference>
<feature type="domain" description="Beta-galactosidase trimerisation" evidence="7">
    <location>
        <begin position="210"/>
        <end position="398"/>
    </location>
</feature>
<comment type="similarity">
    <text evidence="2">Belongs to the glycosyl hydrolase 42 family.</text>
</comment>
<name>A0A7W7QWU6_KITKI</name>
<dbReference type="Pfam" id="PF08533">
    <property type="entry name" value="Glyco_hydro_42C"/>
    <property type="match status" value="1"/>
</dbReference>
<protein>
    <recommendedName>
        <fullName evidence="3">beta-galactosidase</fullName>
        <ecNumber evidence="3">3.2.1.23</ecNumber>
    </recommendedName>
</protein>
<dbReference type="Pfam" id="PF08532">
    <property type="entry name" value="Glyco_hydro_42M"/>
    <property type="match status" value="1"/>
</dbReference>
<evidence type="ECO:0000256" key="5">
    <source>
        <dbReference type="ARBA" id="ARBA00023295"/>
    </source>
</evidence>
<gene>
    <name evidence="9" type="ORF">FHR34_000001</name>
</gene>
<feature type="non-terminal residue" evidence="9">
    <location>
        <position position="1"/>
    </location>
</feature>
<keyword evidence="5 9" id="KW-0326">Glycosidase</keyword>
<evidence type="ECO:0000256" key="4">
    <source>
        <dbReference type="ARBA" id="ARBA00022801"/>
    </source>
</evidence>
<dbReference type="InterPro" id="IPR029062">
    <property type="entry name" value="Class_I_gatase-like"/>
</dbReference>
<organism evidence="9 10">
    <name type="scientific">Kitasatospora kifunensis</name>
    <name type="common">Streptomyces kifunensis</name>
    <dbReference type="NCBI Taxonomy" id="58351"/>
    <lineage>
        <taxon>Bacteria</taxon>
        <taxon>Bacillati</taxon>
        <taxon>Actinomycetota</taxon>
        <taxon>Actinomycetes</taxon>
        <taxon>Kitasatosporales</taxon>
        <taxon>Streptomycetaceae</taxon>
        <taxon>Kitasatospora</taxon>
    </lineage>
</organism>
<reference evidence="9 10" key="1">
    <citation type="submission" date="2020-08" db="EMBL/GenBank/DDBJ databases">
        <title>Sequencing the genomes of 1000 actinobacteria strains.</title>
        <authorList>
            <person name="Klenk H.-P."/>
        </authorList>
    </citation>
    <scope>NUCLEOTIDE SEQUENCE [LARGE SCALE GENOMIC DNA]</scope>
    <source>
        <strain evidence="9 10">DSM 41654</strain>
    </source>
</reference>
<dbReference type="Pfam" id="PF02449">
    <property type="entry name" value="Glyco_hydro_42"/>
    <property type="match status" value="1"/>
</dbReference>
<dbReference type="Gene3D" id="2.60.40.1180">
    <property type="entry name" value="Golgi alpha-mannosidase II"/>
    <property type="match status" value="1"/>
</dbReference>
<evidence type="ECO:0000256" key="3">
    <source>
        <dbReference type="ARBA" id="ARBA00012756"/>
    </source>
</evidence>
<accession>A0A7W7QWU6</accession>
<dbReference type="Gene3D" id="3.40.50.880">
    <property type="match status" value="1"/>
</dbReference>
<dbReference type="GO" id="GO:0009341">
    <property type="term" value="C:beta-galactosidase complex"/>
    <property type="evidence" value="ECO:0007669"/>
    <property type="project" value="InterPro"/>
</dbReference>
<dbReference type="SUPFAM" id="SSF51445">
    <property type="entry name" value="(Trans)glycosidases"/>
    <property type="match status" value="1"/>
</dbReference>
<dbReference type="Gene3D" id="3.20.20.80">
    <property type="entry name" value="Glycosidases"/>
    <property type="match status" value="1"/>
</dbReference>
<evidence type="ECO:0000256" key="1">
    <source>
        <dbReference type="ARBA" id="ARBA00001412"/>
    </source>
</evidence>
<dbReference type="GO" id="GO:0004565">
    <property type="term" value="F:beta-galactosidase activity"/>
    <property type="evidence" value="ECO:0007669"/>
    <property type="project" value="UniProtKB-EC"/>
</dbReference>
<feature type="domain" description="Glycoside hydrolase family 42 N-terminal" evidence="6">
    <location>
        <begin position="1"/>
        <end position="198"/>
    </location>
</feature>
<dbReference type="Proteomes" id="UP000540506">
    <property type="component" value="Unassembled WGS sequence"/>
</dbReference>
<dbReference type="RefSeq" id="WP_184933405.1">
    <property type="nucleotide sequence ID" value="NZ_JACHJV010000001.1"/>
</dbReference>
<dbReference type="EC" id="3.2.1.23" evidence="3"/>
<evidence type="ECO:0000256" key="2">
    <source>
        <dbReference type="ARBA" id="ARBA00005940"/>
    </source>
</evidence>
<dbReference type="InterPro" id="IPR017853">
    <property type="entry name" value="GH"/>
</dbReference>